<accession>A0A941J560</accession>
<reference evidence="3" key="1">
    <citation type="submission" date="2021-04" db="EMBL/GenBank/DDBJ databases">
        <title>Whole genome sequencing of Enterococci isolates from hospitalized patients.</title>
        <authorList>
            <person name="Ogoti B.M."/>
            <person name="Onyambu F.G."/>
        </authorList>
    </citation>
    <scope>NUCLEOTIDE SEQUENCE</scope>
    <source>
        <strain evidence="3">242</strain>
    </source>
</reference>
<evidence type="ECO:0000259" key="2">
    <source>
        <dbReference type="PROSITE" id="PS50112"/>
    </source>
</evidence>
<dbReference type="NCBIfam" id="TIGR00229">
    <property type="entry name" value="sensory_box"/>
    <property type="match status" value="1"/>
</dbReference>
<sequence>MKKYTGRIIVPVLFFCIDITLFRWLGHEERGFSAFAGIYLVVILTIAWCLGAIYDHKRKTIALLQDSEGRYRIFSNYSKELVNSFNEVIFQTDDKGKWLYLNPAWKSMSGASVNESLGLHFSKHMDNNSYQDVLKAFADSFHRGINIFVRTLN</sequence>
<feature type="transmembrane region" description="Helical" evidence="1">
    <location>
        <begin position="7"/>
        <end position="26"/>
    </location>
</feature>
<dbReference type="Gene3D" id="3.30.450.20">
    <property type="entry name" value="PAS domain"/>
    <property type="match status" value="1"/>
</dbReference>
<dbReference type="GO" id="GO:0006355">
    <property type="term" value="P:regulation of DNA-templated transcription"/>
    <property type="evidence" value="ECO:0007669"/>
    <property type="project" value="InterPro"/>
</dbReference>
<dbReference type="EMBL" id="JAGTPW010000014">
    <property type="protein sequence ID" value="MBR8644672.1"/>
    <property type="molecule type" value="Genomic_DNA"/>
</dbReference>
<dbReference type="InterPro" id="IPR035965">
    <property type="entry name" value="PAS-like_dom_sf"/>
</dbReference>
<name>A0A941J560_9BACI</name>
<dbReference type="Pfam" id="PF00989">
    <property type="entry name" value="PAS"/>
    <property type="match status" value="1"/>
</dbReference>
<feature type="transmembrane region" description="Helical" evidence="1">
    <location>
        <begin position="32"/>
        <end position="54"/>
    </location>
</feature>
<evidence type="ECO:0000313" key="3">
    <source>
        <dbReference type="EMBL" id="MBR8644672.1"/>
    </source>
</evidence>
<protein>
    <submittedName>
        <fullName evidence="3">PAS domain-containing protein</fullName>
    </submittedName>
</protein>
<dbReference type="InterPro" id="IPR000014">
    <property type="entry name" value="PAS"/>
</dbReference>
<dbReference type="InterPro" id="IPR013767">
    <property type="entry name" value="PAS_fold"/>
</dbReference>
<keyword evidence="1" id="KW-0472">Membrane</keyword>
<dbReference type="Proteomes" id="UP000680045">
    <property type="component" value="Unassembled WGS sequence"/>
</dbReference>
<gene>
    <name evidence="3" type="ORF">KEH51_09970</name>
</gene>
<dbReference type="SUPFAM" id="SSF55785">
    <property type="entry name" value="PYP-like sensor domain (PAS domain)"/>
    <property type="match status" value="1"/>
</dbReference>
<comment type="caution">
    <text evidence="3">The sequence shown here is derived from an EMBL/GenBank/DDBJ whole genome shotgun (WGS) entry which is preliminary data.</text>
</comment>
<organism evidence="3 4">
    <name type="scientific">Peribacillus frigoritolerans</name>
    <dbReference type="NCBI Taxonomy" id="450367"/>
    <lineage>
        <taxon>Bacteria</taxon>
        <taxon>Bacillati</taxon>
        <taxon>Bacillota</taxon>
        <taxon>Bacilli</taxon>
        <taxon>Bacillales</taxon>
        <taxon>Bacillaceae</taxon>
        <taxon>Peribacillus</taxon>
    </lineage>
</organism>
<dbReference type="PROSITE" id="PS50112">
    <property type="entry name" value="PAS"/>
    <property type="match status" value="1"/>
</dbReference>
<dbReference type="AlphaFoldDB" id="A0A941J560"/>
<feature type="domain" description="PAS" evidence="2">
    <location>
        <begin position="74"/>
        <end position="118"/>
    </location>
</feature>
<evidence type="ECO:0000313" key="4">
    <source>
        <dbReference type="Proteomes" id="UP000680045"/>
    </source>
</evidence>
<keyword evidence="1" id="KW-0812">Transmembrane</keyword>
<keyword evidence="1" id="KW-1133">Transmembrane helix</keyword>
<proteinExistence type="predicted"/>
<evidence type="ECO:0000256" key="1">
    <source>
        <dbReference type="SAM" id="Phobius"/>
    </source>
</evidence>